<feature type="region of interest" description="Disordered" evidence="1">
    <location>
        <begin position="169"/>
        <end position="216"/>
    </location>
</feature>
<dbReference type="HOGENOM" id="CLU_1024682_0_0_1"/>
<organism evidence="2">
    <name type="scientific">Guillardia theta (strain CCMP2712)</name>
    <name type="common">Cryptophyte</name>
    <dbReference type="NCBI Taxonomy" id="905079"/>
    <lineage>
        <taxon>Eukaryota</taxon>
        <taxon>Cryptophyceae</taxon>
        <taxon>Pyrenomonadales</taxon>
        <taxon>Geminigeraceae</taxon>
        <taxon>Guillardia</taxon>
    </lineage>
</organism>
<feature type="compositionally biased region" description="Basic residues" evidence="1">
    <location>
        <begin position="54"/>
        <end position="64"/>
    </location>
</feature>
<gene>
    <name evidence="2" type="ORF">GUITHDRAFT_150136</name>
</gene>
<feature type="region of interest" description="Disordered" evidence="1">
    <location>
        <begin position="1"/>
        <end position="24"/>
    </location>
</feature>
<feature type="compositionally biased region" description="Basic and acidic residues" evidence="1">
    <location>
        <begin position="169"/>
        <end position="180"/>
    </location>
</feature>
<dbReference type="GeneID" id="17310654"/>
<dbReference type="KEGG" id="gtt:GUITHDRAFT_150136"/>
<feature type="region of interest" description="Disordered" evidence="1">
    <location>
        <begin position="100"/>
        <end position="120"/>
    </location>
</feature>
<accession>L1K0G7</accession>
<evidence type="ECO:0000256" key="1">
    <source>
        <dbReference type="SAM" id="MobiDB-lite"/>
    </source>
</evidence>
<dbReference type="EMBL" id="JH992968">
    <property type="protein sequence ID" value="EKX54059.1"/>
    <property type="molecule type" value="Genomic_DNA"/>
</dbReference>
<evidence type="ECO:0000313" key="4">
    <source>
        <dbReference type="Proteomes" id="UP000011087"/>
    </source>
</evidence>
<dbReference type="Proteomes" id="UP000011087">
    <property type="component" value="Unassembled WGS sequence"/>
</dbReference>
<feature type="compositionally biased region" description="Polar residues" evidence="1">
    <location>
        <begin position="181"/>
        <end position="191"/>
    </location>
</feature>
<protein>
    <submittedName>
        <fullName evidence="2 3">Uncharacterized protein</fullName>
    </submittedName>
</protein>
<dbReference type="PaxDb" id="55529-EKX54059"/>
<keyword evidence="4" id="KW-1185">Reference proteome</keyword>
<feature type="region of interest" description="Disordered" evidence="1">
    <location>
        <begin position="52"/>
        <end position="75"/>
    </location>
</feature>
<evidence type="ECO:0000313" key="2">
    <source>
        <dbReference type="EMBL" id="EKX54059.1"/>
    </source>
</evidence>
<dbReference type="RefSeq" id="XP_005841039.1">
    <property type="nucleotide sequence ID" value="XM_005840982.1"/>
</dbReference>
<evidence type="ECO:0000313" key="3">
    <source>
        <dbReference type="EnsemblProtists" id="EKX54059"/>
    </source>
</evidence>
<name>L1K0G7_GUITC</name>
<proteinExistence type="predicted"/>
<reference evidence="3" key="3">
    <citation type="submission" date="2015-06" db="UniProtKB">
        <authorList>
            <consortium name="EnsemblProtists"/>
        </authorList>
    </citation>
    <scope>IDENTIFICATION</scope>
</reference>
<dbReference type="AlphaFoldDB" id="L1K0G7"/>
<reference evidence="4" key="2">
    <citation type="submission" date="2012-11" db="EMBL/GenBank/DDBJ databases">
        <authorList>
            <person name="Kuo A."/>
            <person name="Curtis B.A."/>
            <person name="Tanifuji G."/>
            <person name="Burki F."/>
            <person name="Gruber A."/>
            <person name="Irimia M."/>
            <person name="Maruyama S."/>
            <person name="Arias M.C."/>
            <person name="Ball S.G."/>
            <person name="Gile G.H."/>
            <person name="Hirakawa Y."/>
            <person name="Hopkins J.F."/>
            <person name="Rensing S.A."/>
            <person name="Schmutz J."/>
            <person name="Symeonidi A."/>
            <person name="Elias M."/>
            <person name="Eveleigh R.J."/>
            <person name="Herman E.K."/>
            <person name="Klute M.J."/>
            <person name="Nakayama T."/>
            <person name="Obornik M."/>
            <person name="Reyes-Prieto A."/>
            <person name="Armbrust E.V."/>
            <person name="Aves S.J."/>
            <person name="Beiko R.G."/>
            <person name="Coutinho P."/>
            <person name="Dacks J.B."/>
            <person name="Durnford D.G."/>
            <person name="Fast N.M."/>
            <person name="Green B.R."/>
            <person name="Grisdale C."/>
            <person name="Hempe F."/>
            <person name="Henrissat B."/>
            <person name="Hoppner M.P."/>
            <person name="Ishida K.-I."/>
            <person name="Kim E."/>
            <person name="Koreny L."/>
            <person name="Kroth P.G."/>
            <person name="Liu Y."/>
            <person name="Malik S.-B."/>
            <person name="Maier U.G."/>
            <person name="McRose D."/>
            <person name="Mock T."/>
            <person name="Neilson J.A."/>
            <person name="Onodera N.T."/>
            <person name="Poole A.M."/>
            <person name="Pritham E.J."/>
            <person name="Richards T.A."/>
            <person name="Rocap G."/>
            <person name="Roy S.W."/>
            <person name="Sarai C."/>
            <person name="Schaack S."/>
            <person name="Shirato S."/>
            <person name="Slamovits C.H."/>
            <person name="Spencer D.F."/>
            <person name="Suzuki S."/>
            <person name="Worden A.Z."/>
            <person name="Zauner S."/>
            <person name="Barry K."/>
            <person name="Bell C."/>
            <person name="Bharti A.K."/>
            <person name="Crow J.A."/>
            <person name="Grimwood J."/>
            <person name="Kramer R."/>
            <person name="Lindquist E."/>
            <person name="Lucas S."/>
            <person name="Salamov A."/>
            <person name="McFadden G.I."/>
            <person name="Lane C.E."/>
            <person name="Keeling P.J."/>
            <person name="Gray M.W."/>
            <person name="Grigoriev I.V."/>
            <person name="Archibald J.M."/>
        </authorList>
    </citation>
    <scope>NUCLEOTIDE SEQUENCE</scope>
    <source>
        <strain evidence="4">CCMP2712</strain>
    </source>
</reference>
<sequence>MRVQSARTHNEKHFPVQDAGPARRKNLIWTTNHDQTKCGWEASMKNDRSVAPQTHHKAATHVPRRPHEPVANAEESKDVACKKVNVKPFDSSLGVTKTARKALSAPEKKEGTGRSKPSTPKAFMALAPNAHATSEKAPLPIARRLLLEAQDILQEPILAELWLERLRREPPPEPTRDTSSRPKSAAQQQSPIVRKIGRPRTAWRWGESSSRQGEERTFETMKCMGSPLKRRVRKEAKDPVLTTLEQLEDLMANLKPSEAISMAPGTLTSLNE</sequence>
<reference evidence="2 4" key="1">
    <citation type="journal article" date="2012" name="Nature">
        <title>Algal genomes reveal evolutionary mosaicism and the fate of nucleomorphs.</title>
        <authorList>
            <consortium name="DOE Joint Genome Institute"/>
            <person name="Curtis B.A."/>
            <person name="Tanifuji G."/>
            <person name="Burki F."/>
            <person name="Gruber A."/>
            <person name="Irimia M."/>
            <person name="Maruyama S."/>
            <person name="Arias M.C."/>
            <person name="Ball S.G."/>
            <person name="Gile G.H."/>
            <person name="Hirakawa Y."/>
            <person name="Hopkins J.F."/>
            <person name="Kuo A."/>
            <person name="Rensing S.A."/>
            <person name="Schmutz J."/>
            <person name="Symeonidi A."/>
            <person name="Elias M."/>
            <person name="Eveleigh R.J."/>
            <person name="Herman E.K."/>
            <person name="Klute M.J."/>
            <person name="Nakayama T."/>
            <person name="Obornik M."/>
            <person name="Reyes-Prieto A."/>
            <person name="Armbrust E.V."/>
            <person name="Aves S.J."/>
            <person name="Beiko R.G."/>
            <person name="Coutinho P."/>
            <person name="Dacks J.B."/>
            <person name="Durnford D.G."/>
            <person name="Fast N.M."/>
            <person name="Green B.R."/>
            <person name="Grisdale C.J."/>
            <person name="Hempel F."/>
            <person name="Henrissat B."/>
            <person name="Hoppner M.P."/>
            <person name="Ishida K."/>
            <person name="Kim E."/>
            <person name="Koreny L."/>
            <person name="Kroth P.G."/>
            <person name="Liu Y."/>
            <person name="Malik S.B."/>
            <person name="Maier U.G."/>
            <person name="McRose D."/>
            <person name="Mock T."/>
            <person name="Neilson J.A."/>
            <person name="Onodera N.T."/>
            <person name="Poole A.M."/>
            <person name="Pritham E.J."/>
            <person name="Richards T.A."/>
            <person name="Rocap G."/>
            <person name="Roy S.W."/>
            <person name="Sarai C."/>
            <person name="Schaack S."/>
            <person name="Shirato S."/>
            <person name="Slamovits C.H."/>
            <person name="Spencer D.F."/>
            <person name="Suzuki S."/>
            <person name="Worden A.Z."/>
            <person name="Zauner S."/>
            <person name="Barry K."/>
            <person name="Bell C."/>
            <person name="Bharti A.K."/>
            <person name="Crow J.A."/>
            <person name="Grimwood J."/>
            <person name="Kramer R."/>
            <person name="Lindquist E."/>
            <person name="Lucas S."/>
            <person name="Salamov A."/>
            <person name="McFadden G.I."/>
            <person name="Lane C.E."/>
            <person name="Keeling P.J."/>
            <person name="Gray M.W."/>
            <person name="Grigoriev I.V."/>
            <person name="Archibald J.M."/>
        </authorList>
    </citation>
    <scope>NUCLEOTIDE SEQUENCE</scope>
    <source>
        <strain evidence="2 4">CCMP2712</strain>
    </source>
</reference>
<dbReference type="EnsemblProtists" id="EKX54059">
    <property type="protein sequence ID" value="EKX54059"/>
    <property type="gene ID" value="GUITHDRAFT_150136"/>
</dbReference>